<dbReference type="Proteomes" id="UP000663845">
    <property type="component" value="Unassembled WGS sequence"/>
</dbReference>
<dbReference type="EMBL" id="CAJNOE010000012">
    <property type="protein sequence ID" value="CAF0726434.1"/>
    <property type="molecule type" value="Genomic_DNA"/>
</dbReference>
<evidence type="ECO:0000256" key="1">
    <source>
        <dbReference type="ARBA" id="ARBA00022441"/>
    </source>
</evidence>
<name>A0A815T0F8_9BILA</name>
<dbReference type="InterPro" id="IPR004163">
    <property type="entry name" value="CoA_transf_BS"/>
</dbReference>
<dbReference type="SUPFAM" id="SSF117281">
    <property type="entry name" value="Kelch motif"/>
    <property type="match status" value="2"/>
</dbReference>
<dbReference type="InterPro" id="IPR015915">
    <property type="entry name" value="Kelch-typ_b-propeller"/>
</dbReference>
<evidence type="ECO:0000256" key="2">
    <source>
        <dbReference type="ARBA" id="ARBA00022737"/>
    </source>
</evidence>
<gene>
    <name evidence="3" type="ORF">IZO911_LOCUS2462</name>
    <name evidence="4" type="ORF">JYZ213_LOCUS43185</name>
    <name evidence="6" type="ORF">KXQ929_LOCUS29688</name>
    <name evidence="5" type="ORF">OXD698_LOCUS24945</name>
</gene>
<dbReference type="PANTHER" id="PTHR45632:SF3">
    <property type="entry name" value="KELCH-LIKE PROTEIN 32"/>
    <property type="match status" value="1"/>
</dbReference>
<dbReference type="InterPro" id="IPR037293">
    <property type="entry name" value="Gal_Oxidase_central_sf"/>
</dbReference>
<evidence type="ECO:0000313" key="4">
    <source>
        <dbReference type="EMBL" id="CAF1495703.1"/>
    </source>
</evidence>
<keyword evidence="1" id="KW-0880">Kelch repeat</keyword>
<keyword evidence="2" id="KW-0677">Repeat</keyword>
<dbReference type="Gene3D" id="2.130.10.80">
    <property type="entry name" value="Galactose oxidase/kelch, beta-propeller"/>
    <property type="match status" value="3"/>
</dbReference>
<dbReference type="EMBL" id="CAJNOG010002220">
    <property type="protein sequence ID" value="CAF1495703.1"/>
    <property type="molecule type" value="Genomic_DNA"/>
</dbReference>
<dbReference type="EMBL" id="CAJOAZ010002341">
    <property type="protein sequence ID" value="CAF3919609.1"/>
    <property type="molecule type" value="Genomic_DNA"/>
</dbReference>
<accession>A0A815T0F8</accession>
<sequence>MYSTGYFTDPFCEIYIPMSQKWHTATTMQVGRDVYTLTVLQDGKSILAVGCFDTIDSYTAEIYDTEIDMWTFVPVVMEDQRWFHTATLLRNGQVLIAGGKLSVLDLYDTSRACLYDPSSNMFIRTGSMTITRSMHVATLLNDGLSVLVTGGWAQLYGGPLPSEIYTNGSWFYNNNDMVCDCIRHAAALLPDGNVLIAGGSSYYYGYKAVSSAVLYNPATRTFSLTQPMACSRTGFTLTLLSSGQVLAAGGTGSTTDGCPLVSELYDPVNGQWTSTRLLNKIRTGHTAHIINNSVILIGGFDDMGNPADQIEIYYL</sequence>
<comment type="caution">
    <text evidence="4">The sequence shown here is derived from an EMBL/GenBank/DDBJ whole genome shotgun (WGS) entry which is preliminary data.</text>
</comment>
<dbReference type="AlphaFoldDB" id="A0A815T0F8"/>
<dbReference type="Proteomes" id="UP000663860">
    <property type="component" value="Unassembled WGS sequence"/>
</dbReference>
<organism evidence="4 7">
    <name type="scientific">Adineta steineri</name>
    <dbReference type="NCBI Taxonomy" id="433720"/>
    <lineage>
        <taxon>Eukaryota</taxon>
        <taxon>Metazoa</taxon>
        <taxon>Spiralia</taxon>
        <taxon>Gnathifera</taxon>
        <taxon>Rotifera</taxon>
        <taxon>Eurotatoria</taxon>
        <taxon>Bdelloidea</taxon>
        <taxon>Adinetida</taxon>
        <taxon>Adinetidae</taxon>
        <taxon>Adineta</taxon>
    </lineage>
</organism>
<reference evidence="4" key="1">
    <citation type="submission" date="2021-02" db="EMBL/GenBank/DDBJ databases">
        <authorList>
            <person name="Nowell W R."/>
        </authorList>
    </citation>
    <scope>NUCLEOTIDE SEQUENCE</scope>
</reference>
<dbReference type="PANTHER" id="PTHR45632">
    <property type="entry name" value="LD33804P"/>
    <property type="match status" value="1"/>
</dbReference>
<evidence type="ECO:0000313" key="3">
    <source>
        <dbReference type="EMBL" id="CAF0726434.1"/>
    </source>
</evidence>
<evidence type="ECO:0000313" key="5">
    <source>
        <dbReference type="EMBL" id="CAF3919609.1"/>
    </source>
</evidence>
<evidence type="ECO:0000313" key="7">
    <source>
        <dbReference type="Proteomes" id="UP000663845"/>
    </source>
</evidence>
<dbReference type="GO" id="GO:0008410">
    <property type="term" value="F:CoA-transferase activity"/>
    <property type="evidence" value="ECO:0007669"/>
    <property type="project" value="InterPro"/>
</dbReference>
<dbReference type="SMART" id="SM00612">
    <property type="entry name" value="Kelch"/>
    <property type="match status" value="3"/>
</dbReference>
<dbReference type="InterPro" id="IPR006652">
    <property type="entry name" value="Kelch_1"/>
</dbReference>
<dbReference type="Proteomes" id="UP000663844">
    <property type="component" value="Unassembled WGS sequence"/>
</dbReference>
<protein>
    <submittedName>
        <fullName evidence="4">Uncharacterized protein</fullName>
    </submittedName>
</protein>
<dbReference type="PROSITE" id="PS01273">
    <property type="entry name" value="COA_TRANSF_1"/>
    <property type="match status" value="1"/>
</dbReference>
<dbReference type="Gene3D" id="2.120.10.80">
    <property type="entry name" value="Kelch-type beta propeller"/>
    <property type="match status" value="1"/>
</dbReference>
<dbReference type="EMBL" id="CAJOBB010003111">
    <property type="protein sequence ID" value="CAF4021173.1"/>
    <property type="molecule type" value="Genomic_DNA"/>
</dbReference>
<proteinExistence type="predicted"/>
<dbReference type="Proteomes" id="UP000663868">
    <property type="component" value="Unassembled WGS sequence"/>
</dbReference>
<evidence type="ECO:0000313" key="6">
    <source>
        <dbReference type="EMBL" id="CAF4021173.1"/>
    </source>
</evidence>